<dbReference type="Proteomes" id="UP000009080">
    <property type="component" value="Chromosome"/>
</dbReference>
<dbReference type="InterPro" id="IPR033469">
    <property type="entry name" value="CYTH-like_dom_sf"/>
</dbReference>
<dbReference type="EMBL" id="CP001614">
    <property type="protein sequence ID" value="ACR11977.1"/>
    <property type="molecule type" value="Genomic_DNA"/>
</dbReference>
<dbReference type="SUPFAM" id="SSF55154">
    <property type="entry name" value="CYTH-like phosphatases"/>
    <property type="match status" value="1"/>
</dbReference>
<dbReference type="CDD" id="cd07761">
    <property type="entry name" value="CYTH-like_CthTTM-like"/>
    <property type="match status" value="1"/>
</dbReference>
<dbReference type="STRING" id="377629.TERTU_3169"/>
<dbReference type="PANTHER" id="PTHR40114:SF1">
    <property type="entry name" value="SLR0698 PROTEIN"/>
    <property type="match status" value="1"/>
</dbReference>
<sequence length="156" mass="17945">MSEEIERKFLLNELPADIATWPQPAAILQGYLQKDQHKDLRIRKKGNKYTLTAKHGTGLVREENEQEIDKTLFDILWPFTAEARIEKLRYTRVIDEGEMVIDKYLGDLSGLLLMEVEFNDEQLARTYSPPLNFAKEVTDDPRYRNAALAAHGTPAI</sequence>
<dbReference type="PROSITE" id="PS51707">
    <property type="entry name" value="CYTH"/>
    <property type="match status" value="1"/>
</dbReference>
<feature type="active site" description="Proton acceptor" evidence="1">
    <location>
        <position position="31"/>
    </location>
</feature>
<evidence type="ECO:0000259" key="2">
    <source>
        <dbReference type="PROSITE" id="PS51707"/>
    </source>
</evidence>
<accession>C5BPR9</accession>
<name>C5BPR9_TERTT</name>
<feature type="domain" description="CYTH" evidence="2">
    <location>
        <begin position="2"/>
        <end position="150"/>
    </location>
</feature>
<dbReference type="RefSeq" id="WP_015818089.1">
    <property type="nucleotide sequence ID" value="NC_012997.1"/>
</dbReference>
<evidence type="ECO:0000313" key="4">
    <source>
        <dbReference type="Proteomes" id="UP000009080"/>
    </source>
</evidence>
<dbReference type="PIRSF" id="PIRSF016487">
    <property type="entry name" value="CYTH_UCP016487"/>
    <property type="match status" value="1"/>
</dbReference>
<dbReference type="HOGENOM" id="CLU_109545_0_0_6"/>
<dbReference type="InterPro" id="IPR023577">
    <property type="entry name" value="CYTH_domain"/>
</dbReference>
<proteinExistence type="predicted"/>
<dbReference type="OrthoDB" id="9805588at2"/>
<dbReference type="eggNOG" id="COG2954">
    <property type="taxonomic scope" value="Bacteria"/>
</dbReference>
<dbReference type="SMART" id="SM01118">
    <property type="entry name" value="CYTH"/>
    <property type="match status" value="1"/>
</dbReference>
<dbReference type="PANTHER" id="PTHR40114">
    <property type="entry name" value="SLR0698 PROTEIN"/>
    <property type="match status" value="1"/>
</dbReference>
<protein>
    <submittedName>
        <fullName evidence="3">Adenylate cyclase</fullName>
    </submittedName>
</protein>
<evidence type="ECO:0000313" key="3">
    <source>
        <dbReference type="EMBL" id="ACR11977.1"/>
    </source>
</evidence>
<gene>
    <name evidence="3" type="ordered locus">TERTU_3169</name>
</gene>
<evidence type="ECO:0000256" key="1">
    <source>
        <dbReference type="PIRSR" id="PIRSR016487-1"/>
    </source>
</evidence>
<dbReference type="AlphaFoldDB" id="C5BPR9"/>
<keyword evidence="4" id="KW-1185">Reference proteome</keyword>
<organism evidence="3 4">
    <name type="scientific">Teredinibacter turnerae (strain ATCC 39867 / T7901)</name>
    <dbReference type="NCBI Taxonomy" id="377629"/>
    <lineage>
        <taxon>Bacteria</taxon>
        <taxon>Pseudomonadati</taxon>
        <taxon>Pseudomonadota</taxon>
        <taxon>Gammaproteobacteria</taxon>
        <taxon>Cellvibrionales</taxon>
        <taxon>Cellvibrionaceae</taxon>
        <taxon>Teredinibacter</taxon>
    </lineage>
</organism>
<dbReference type="Pfam" id="PF01928">
    <property type="entry name" value="CYTH"/>
    <property type="match status" value="1"/>
</dbReference>
<reference evidence="3 4" key="1">
    <citation type="journal article" date="2009" name="PLoS ONE">
        <title>The complete genome of Teredinibacter turnerae T7901: an intracellular endosymbiont of marine wood-boring bivalves (shipworms).</title>
        <authorList>
            <person name="Yang J.C."/>
            <person name="Madupu R."/>
            <person name="Durkin A.S."/>
            <person name="Ekborg N.A."/>
            <person name="Pedamallu C.S."/>
            <person name="Hostetler J.B."/>
            <person name="Radune D."/>
            <person name="Toms B.S."/>
            <person name="Henrissat B."/>
            <person name="Coutinho P.M."/>
            <person name="Schwarz S."/>
            <person name="Field L."/>
            <person name="Trindade-Silva A.E."/>
            <person name="Soares C.A.G."/>
            <person name="Elshahawi S."/>
            <person name="Hanora A."/>
            <person name="Schmidt E.W."/>
            <person name="Haygood M.G."/>
            <person name="Posfai J."/>
            <person name="Benner J."/>
            <person name="Madinger C."/>
            <person name="Nove J."/>
            <person name="Anton B."/>
            <person name="Chaudhary K."/>
            <person name="Foster J."/>
            <person name="Holman A."/>
            <person name="Kumar S."/>
            <person name="Lessard P.A."/>
            <person name="Luyten Y.A."/>
            <person name="Slatko B."/>
            <person name="Wood N."/>
            <person name="Wu B."/>
            <person name="Teplitski M."/>
            <person name="Mougous J.D."/>
            <person name="Ward N."/>
            <person name="Eisen J.A."/>
            <person name="Badger J.H."/>
            <person name="Distel D.L."/>
        </authorList>
    </citation>
    <scope>NUCLEOTIDE SEQUENCE [LARGE SCALE GENOMIC DNA]</scope>
    <source>
        <strain evidence="4">ATCC 39867 / T7901</strain>
    </source>
</reference>
<dbReference type="InterPro" id="IPR012042">
    <property type="entry name" value="NeuTTM/CthTTM-like"/>
</dbReference>
<dbReference type="KEGG" id="ttu:TERTU_3169"/>
<dbReference type="Gene3D" id="2.40.320.10">
    <property type="entry name" value="Hypothetical Protein Pfu-838710-001"/>
    <property type="match status" value="1"/>
</dbReference>